<evidence type="ECO:0000259" key="1">
    <source>
        <dbReference type="Pfam" id="PF01872"/>
    </source>
</evidence>
<evidence type="ECO:0000313" key="3">
    <source>
        <dbReference type="Proteomes" id="UP000019024"/>
    </source>
</evidence>
<feature type="domain" description="Bacterial bifunctional deaminase-reductase C-terminal" evidence="1">
    <location>
        <begin position="13"/>
        <end position="204"/>
    </location>
</feature>
<dbReference type="HOGENOM" id="CLU_043966_3_0_2"/>
<organism evidence="2 3">
    <name type="scientific">Halostagnicola larsenii XH-48</name>
    <dbReference type="NCBI Taxonomy" id="797299"/>
    <lineage>
        <taxon>Archaea</taxon>
        <taxon>Methanobacteriati</taxon>
        <taxon>Methanobacteriota</taxon>
        <taxon>Stenosarchaea group</taxon>
        <taxon>Halobacteria</taxon>
        <taxon>Halobacteriales</taxon>
        <taxon>Natrialbaceae</taxon>
        <taxon>Halostagnicola</taxon>
    </lineage>
</organism>
<dbReference type="Pfam" id="PF01872">
    <property type="entry name" value="RibD_C"/>
    <property type="match status" value="1"/>
</dbReference>
<keyword evidence="2" id="KW-0614">Plasmid</keyword>
<keyword evidence="3" id="KW-1185">Reference proteome</keyword>
<dbReference type="Proteomes" id="UP000019024">
    <property type="component" value="Plasmid unnamed2"/>
</dbReference>
<reference evidence="2 3" key="1">
    <citation type="submission" date="2014-01" db="EMBL/GenBank/DDBJ databases">
        <authorList>
            <consortium name="DOE Joint Genome Institute"/>
            <person name="Anderson I."/>
            <person name="Huntemann M."/>
            <person name="Han J."/>
            <person name="Chen A."/>
            <person name="Kyrpides N."/>
            <person name="Mavromatis K."/>
            <person name="Markowitz V."/>
            <person name="Palaniappan K."/>
            <person name="Ivanova N."/>
            <person name="Schaumberg A."/>
            <person name="Pati A."/>
            <person name="Liolios K."/>
            <person name="Nordberg H.P."/>
            <person name="Cantor M.N."/>
            <person name="Hua S.X."/>
            <person name="Woyke T."/>
        </authorList>
    </citation>
    <scope>NUCLEOTIDE SEQUENCE [LARGE SCALE GENOMIC DNA]</scope>
    <source>
        <strain evidence="2 3">XH-48</strain>
        <plasmid evidence="3">2</plasmid>
    </source>
</reference>
<sequence>MERTEEGSNMTRVVADISTSIDGFVGGPNDSRENPLGDGGERLHEWVYELDSWRTAHGLEGGKTGRDDEVLAESNENIGAVVMGRRMFDNGEGPWEADPYEGHWGENPPFGVPVFVLTNHSREPLEMKGGTTFTFVTDGIESAVERATEAAGDGDISIAGGGSTIRQCLEAGLLDELEIHLVPVLLGDGIRLFERSDTDGIDLERTRVIDSAGVTHIRFHVDP</sequence>
<dbReference type="KEGG" id="hlr:HALLA_00155"/>
<dbReference type="InterPro" id="IPR050765">
    <property type="entry name" value="Riboflavin_Biosynth_HTPR"/>
</dbReference>
<dbReference type="SUPFAM" id="SSF53597">
    <property type="entry name" value="Dihydrofolate reductase-like"/>
    <property type="match status" value="1"/>
</dbReference>
<protein>
    <submittedName>
        <fullName evidence="2">Deaminase reductase</fullName>
    </submittedName>
</protein>
<accession>W0JWX5</accession>
<dbReference type="InterPro" id="IPR024072">
    <property type="entry name" value="DHFR-like_dom_sf"/>
</dbReference>
<geneLocation type="plasmid" evidence="2">
    <name>unnamed</name>
</geneLocation>
<gene>
    <name evidence="2" type="ORF">HALLA_00155</name>
</gene>
<dbReference type="Gene3D" id="3.40.430.10">
    <property type="entry name" value="Dihydrofolate Reductase, subunit A"/>
    <property type="match status" value="1"/>
</dbReference>
<dbReference type="eggNOG" id="arCOG01490">
    <property type="taxonomic scope" value="Archaea"/>
</dbReference>
<evidence type="ECO:0000313" key="2">
    <source>
        <dbReference type="EMBL" id="AHG01735.1"/>
    </source>
</evidence>
<dbReference type="PANTHER" id="PTHR38011">
    <property type="entry name" value="DIHYDROFOLATE REDUCTASE FAMILY PROTEIN (AFU_ORTHOLOGUE AFUA_8G06820)"/>
    <property type="match status" value="1"/>
</dbReference>
<dbReference type="GO" id="GO:0008703">
    <property type="term" value="F:5-amino-6-(5-phosphoribosylamino)uracil reductase activity"/>
    <property type="evidence" value="ECO:0007669"/>
    <property type="project" value="InterPro"/>
</dbReference>
<proteinExistence type="predicted"/>
<dbReference type="AlphaFoldDB" id="W0JWX5"/>
<dbReference type="GO" id="GO:0009231">
    <property type="term" value="P:riboflavin biosynthetic process"/>
    <property type="evidence" value="ECO:0007669"/>
    <property type="project" value="InterPro"/>
</dbReference>
<dbReference type="PANTHER" id="PTHR38011:SF12">
    <property type="entry name" value="BIFUNCTIONAL DEAMINASE-REDUCTASE DOMAIN PROTEIN"/>
    <property type="match status" value="1"/>
</dbReference>
<dbReference type="PATRIC" id="fig|797299.3.peg.3461"/>
<name>W0JWX5_9EURY</name>
<dbReference type="EMBL" id="CP007057">
    <property type="protein sequence ID" value="AHG01735.1"/>
    <property type="molecule type" value="Genomic_DNA"/>
</dbReference>
<dbReference type="InterPro" id="IPR002734">
    <property type="entry name" value="RibDG_C"/>
</dbReference>